<dbReference type="Pfam" id="PF07714">
    <property type="entry name" value="PK_Tyr_Ser-Thr"/>
    <property type="match status" value="1"/>
</dbReference>
<keyword evidence="3 4" id="KW-0067">ATP-binding</keyword>
<gene>
    <name evidence="7" type="ORF">OBBRIDRAFT_739600</name>
</gene>
<proteinExistence type="inferred from homology"/>
<keyword evidence="8" id="KW-1185">Reference proteome</keyword>
<evidence type="ECO:0000256" key="2">
    <source>
        <dbReference type="ARBA" id="ARBA00022741"/>
    </source>
</evidence>
<dbReference type="InterPro" id="IPR000719">
    <property type="entry name" value="Prot_kinase_dom"/>
</dbReference>
<protein>
    <submittedName>
        <fullName evidence="7">Kinase-like protein</fullName>
    </submittedName>
</protein>
<dbReference type="GO" id="GO:0005524">
    <property type="term" value="F:ATP binding"/>
    <property type="evidence" value="ECO:0007669"/>
    <property type="project" value="UniProtKB-UniRule"/>
</dbReference>
<feature type="domain" description="Protein kinase" evidence="6">
    <location>
        <begin position="32"/>
        <end position="282"/>
    </location>
</feature>
<dbReference type="InterPro" id="IPR008271">
    <property type="entry name" value="Ser/Thr_kinase_AS"/>
</dbReference>
<dbReference type="PANTHER" id="PTHR44329">
    <property type="entry name" value="SERINE/THREONINE-PROTEIN KINASE TNNI3K-RELATED"/>
    <property type="match status" value="1"/>
</dbReference>
<dbReference type="GO" id="GO:0004674">
    <property type="term" value="F:protein serine/threonine kinase activity"/>
    <property type="evidence" value="ECO:0007669"/>
    <property type="project" value="UniProtKB-KW"/>
</dbReference>
<evidence type="ECO:0000313" key="7">
    <source>
        <dbReference type="EMBL" id="OCH85620.1"/>
    </source>
</evidence>
<evidence type="ECO:0000313" key="8">
    <source>
        <dbReference type="Proteomes" id="UP000250043"/>
    </source>
</evidence>
<reference evidence="7 8" key="1">
    <citation type="submission" date="2016-07" db="EMBL/GenBank/DDBJ databases">
        <title>Draft genome of the white-rot fungus Obba rivulosa 3A-2.</title>
        <authorList>
            <consortium name="DOE Joint Genome Institute"/>
            <person name="Miettinen O."/>
            <person name="Riley R."/>
            <person name="Acob R."/>
            <person name="Barry K."/>
            <person name="Cullen D."/>
            <person name="De Vries R."/>
            <person name="Hainaut M."/>
            <person name="Hatakka A."/>
            <person name="Henrissat B."/>
            <person name="Hilden K."/>
            <person name="Kuo R."/>
            <person name="Labutti K."/>
            <person name="Lipzen A."/>
            <person name="Makela M.R."/>
            <person name="Sandor L."/>
            <person name="Spatafora J.W."/>
            <person name="Grigoriev I.V."/>
            <person name="Hibbett D.S."/>
        </authorList>
    </citation>
    <scope>NUCLEOTIDE SEQUENCE [LARGE SCALE GENOMIC DNA]</scope>
    <source>
        <strain evidence="7 8">3A-2</strain>
    </source>
</reference>
<dbReference type="InterPro" id="IPR001245">
    <property type="entry name" value="Ser-Thr/Tyr_kinase_cat_dom"/>
</dbReference>
<dbReference type="PROSITE" id="PS00108">
    <property type="entry name" value="PROTEIN_KINASE_ST"/>
    <property type="match status" value="1"/>
</dbReference>
<keyword evidence="7" id="KW-0418">Kinase</keyword>
<dbReference type="InterPro" id="IPR011009">
    <property type="entry name" value="Kinase-like_dom_sf"/>
</dbReference>
<evidence type="ECO:0000256" key="1">
    <source>
        <dbReference type="ARBA" id="ARBA00022527"/>
    </source>
</evidence>
<evidence type="ECO:0000256" key="4">
    <source>
        <dbReference type="PROSITE-ProRule" id="PRU10141"/>
    </source>
</evidence>
<dbReference type="SUPFAM" id="SSF56112">
    <property type="entry name" value="Protein kinase-like (PK-like)"/>
    <property type="match status" value="1"/>
</dbReference>
<keyword evidence="2 4" id="KW-0547">Nucleotide-binding</keyword>
<dbReference type="EMBL" id="KV722573">
    <property type="protein sequence ID" value="OCH85620.1"/>
    <property type="molecule type" value="Genomic_DNA"/>
</dbReference>
<feature type="binding site" evidence="4">
    <location>
        <position position="59"/>
    </location>
    <ligand>
        <name>ATP</name>
        <dbReference type="ChEBI" id="CHEBI:30616"/>
    </ligand>
</feature>
<sequence>MRRNCLEILRKLCGKGHVVPRSFILQSGMLKKQGTRPLGGGGFADVWKGEYNGQVVALKFFAILFYQEAIIWKYLQHPNITPFLGVDATSSHLILVCAYMSEGTLTRYLERNPEANRLKLILKITEALVYLHGLDIAHGDLKGSNILINEVGSACLADFGLAKLSYQSMLHTISIKQRSLRWTAPELLDPEQFGVTRTLPTLNSDIFMFAFVIWEIFTGLVPYHKQVNDGAVIFAIMNDKRPDRPLRATALGLDNDVWEVTEQCWQKDRGQRPRISEVRPRLKAAFERFNSVGETQTPDTWPLQVD</sequence>
<evidence type="ECO:0000256" key="3">
    <source>
        <dbReference type="ARBA" id="ARBA00022840"/>
    </source>
</evidence>
<comment type="similarity">
    <text evidence="5">Belongs to the protein kinase superfamily.</text>
</comment>
<dbReference type="OrthoDB" id="3265205at2759"/>
<dbReference type="PROSITE" id="PS00107">
    <property type="entry name" value="PROTEIN_KINASE_ATP"/>
    <property type="match status" value="1"/>
</dbReference>
<accession>A0A8E2AUK7</accession>
<evidence type="ECO:0000256" key="5">
    <source>
        <dbReference type="RuleBase" id="RU000304"/>
    </source>
</evidence>
<dbReference type="InterPro" id="IPR051681">
    <property type="entry name" value="Ser/Thr_Kinases-Pseudokinases"/>
</dbReference>
<dbReference type="SMART" id="SM00220">
    <property type="entry name" value="S_TKc"/>
    <property type="match status" value="1"/>
</dbReference>
<dbReference type="InterPro" id="IPR017441">
    <property type="entry name" value="Protein_kinase_ATP_BS"/>
</dbReference>
<dbReference type="Proteomes" id="UP000250043">
    <property type="component" value="Unassembled WGS sequence"/>
</dbReference>
<dbReference type="Gene3D" id="1.10.510.10">
    <property type="entry name" value="Transferase(Phosphotransferase) domain 1"/>
    <property type="match status" value="1"/>
</dbReference>
<keyword evidence="7" id="KW-0808">Transferase</keyword>
<keyword evidence="1 5" id="KW-0723">Serine/threonine-protein kinase</keyword>
<name>A0A8E2AUK7_9APHY</name>
<evidence type="ECO:0000259" key="6">
    <source>
        <dbReference type="PROSITE" id="PS50011"/>
    </source>
</evidence>
<dbReference type="PROSITE" id="PS50011">
    <property type="entry name" value="PROTEIN_KINASE_DOM"/>
    <property type="match status" value="1"/>
</dbReference>
<dbReference type="AlphaFoldDB" id="A0A8E2AUK7"/>
<organism evidence="7 8">
    <name type="scientific">Obba rivulosa</name>
    <dbReference type="NCBI Taxonomy" id="1052685"/>
    <lineage>
        <taxon>Eukaryota</taxon>
        <taxon>Fungi</taxon>
        <taxon>Dikarya</taxon>
        <taxon>Basidiomycota</taxon>
        <taxon>Agaricomycotina</taxon>
        <taxon>Agaricomycetes</taxon>
        <taxon>Polyporales</taxon>
        <taxon>Gelatoporiaceae</taxon>
        <taxon>Obba</taxon>
    </lineage>
</organism>